<comment type="subcellular location">
    <subcellularLocation>
        <location evidence="1">Membrane</location>
    </subcellularLocation>
</comment>
<dbReference type="OrthoDB" id="9906841at2759"/>
<reference evidence="7" key="2">
    <citation type="submission" date="2025-08" db="UniProtKB">
        <authorList>
            <consortium name="Ensembl"/>
        </authorList>
    </citation>
    <scope>IDENTIFICATION</scope>
</reference>
<keyword evidence="3 6" id="KW-0812">Transmembrane</keyword>
<keyword evidence="4 6" id="KW-1133">Transmembrane helix</keyword>
<evidence type="ECO:0000313" key="7">
    <source>
        <dbReference type="Ensembl" id="ENSSORP00005030961.1"/>
    </source>
</evidence>
<evidence type="ECO:0000256" key="5">
    <source>
        <dbReference type="ARBA" id="ARBA00023136"/>
    </source>
</evidence>
<gene>
    <name evidence="7" type="primary">LOC115421027</name>
</gene>
<dbReference type="AlphaFoldDB" id="A0A673ANL4"/>
<reference evidence="7" key="3">
    <citation type="submission" date="2025-09" db="UniProtKB">
        <authorList>
            <consortium name="Ensembl"/>
        </authorList>
    </citation>
    <scope>IDENTIFICATION</scope>
</reference>
<evidence type="ECO:0000256" key="1">
    <source>
        <dbReference type="ARBA" id="ARBA00004370"/>
    </source>
</evidence>
<dbReference type="Proteomes" id="UP000472271">
    <property type="component" value="Chromosome 6"/>
</dbReference>
<dbReference type="InterPro" id="IPR051517">
    <property type="entry name" value="IFITM_antiviral_protein"/>
</dbReference>
<dbReference type="PANTHER" id="PTHR13999:SF31">
    <property type="entry name" value="IFITM1-RELATED"/>
    <property type="match status" value="1"/>
</dbReference>
<dbReference type="Pfam" id="PF04505">
    <property type="entry name" value="CD225"/>
    <property type="match status" value="1"/>
</dbReference>
<name>A0A673ANL4_9TELE</name>
<dbReference type="FunCoup" id="A0A673ANL4">
    <property type="interactions" value="20"/>
</dbReference>
<evidence type="ECO:0000256" key="3">
    <source>
        <dbReference type="ARBA" id="ARBA00022692"/>
    </source>
</evidence>
<evidence type="ECO:0000256" key="2">
    <source>
        <dbReference type="ARBA" id="ARBA00006843"/>
    </source>
</evidence>
<protein>
    <submittedName>
        <fullName evidence="7">Dispanin subfamily A member 2b-like</fullName>
    </submittedName>
</protein>
<dbReference type="InParanoid" id="A0A673ANL4"/>
<organism evidence="7 8">
    <name type="scientific">Sphaeramia orbicularis</name>
    <name type="common">orbiculate cardinalfish</name>
    <dbReference type="NCBI Taxonomy" id="375764"/>
    <lineage>
        <taxon>Eukaryota</taxon>
        <taxon>Metazoa</taxon>
        <taxon>Chordata</taxon>
        <taxon>Craniata</taxon>
        <taxon>Vertebrata</taxon>
        <taxon>Euteleostomi</taxon>
        <taxon>Actinopterygii</taxon>
        <taxon>Neopterygii</taxon>
        <taxon>Teleostei</taxon>
        <taxon>Neoteleostei</taxon>
        <taxon>Acanthomorphata</taxon>
        <taxon>Gobiaria</taxon>
        <taxon>Kurtiformes</taxon>
        <taxon>Apogonoidei</taxon>
        <taxon>Apogonidae</taxon>
        <taxon>Apogoninae</taxon>
        <taxon>Sphaeramia</taxon>
    </lineage>
</organism>
<sequence>MNPSGHHEALPLQGGYPGQPAGHTVVQHTVVNVRESPKDHIVWSICTLFYGNPCCLGLAALIYSVKARDRKMVGDLDGARDYGTTACRLNTAAVILTILTFILIIIVVAVSVHFAVTAVTDNHRSYNYNNRYG</sequence>
<evidence type="ECO:0000313" key="8">
    <source>
        <dbReference type="Proteomes" id="UP000472271"/>
    </source>
</evidence>
<reference evidence="7" key="1">
    <citation type="submission" date="2019-06" db="EMBL/GenBank/DDBJ databases">
        <authorList>
            <consortium name="Wellcome Sanger Institute Data Sharing"/>
        </authorList>
    </citation>
    <scope>NUCLEOTIDE SEQUENCE [LARGE SCALE GENOMIC DNA]</scope>
</reference>
<dbReference type="Ensembl" id="ENSSORT00005031826.1">
    <property type="protein sequence ID" value="ENSSORP00005030961.1"/>
    <property type="gene ID" value="ENSSORG00005014765.1"/>
</dbReference>
<evidence type="ECO:0000256" key="6">
    <source>
        <dbReference type="SAM" id="Phobius"/>
    </source>
</evidence>
<evidence type="ECO:0000256" key="4">
    <source>
        <dbReference type="ARBA" id="ARBA00022989"/>
    </source>
</evidence>
<proteinExistence type="inferred from homology"/>
<dbReference type="GO" id="GO:0005886">
    <property type="term" value="C:plasma membrane"/>
    <property type="evidence" value="ECO:0007669"/>
    <property type="project" value="TreeGrafter"/>
</dbReference>
<dbReference type="PANTHER" id="PTHR13999">
    <property type="entry name" value="INTERFERON INDUCIBLE TRANSMEMBRANE PROTEIN"/>
    <property type="match status" value="1"/>
</dbReference>
<keyword evidence="5 6" id="KW-0472">Membrane</keyword>
<comment type="similarity">
    <text evidence="2">Belongs to the CD225/Dispanin family.</text>
</comment>
<feature type="transmembrane region" description="Helical" evidence="6">
    <location>
        <begin position="41"/>
        <end position="63"/>
    </location>
</feature>
<dbReference type="InterPro" id="IPR007593">
    <property type="entry name" value="CD225/Dispanin_fam"/>
</dbReference>
<feature type="transmembrane region" description="Helical" evidence="6">
    <location>
        <begin position="92"/>
        <end position="116"/>
    </location>
</feature>
<keyword evidence="8" id="KW-1185">Reference proteome</keyword>
<accession>A0A673ANL4</accession>